<evidence type="ECO:0000313" key="3">
    <source>
        <dbReference type="Proteomes" id="UP000290407"/>
    </source>
</evidence>
<name>A0A4V1RWL2_9BACT</name>
<accession>A0A4V1RWL2</accession>
<keyword evidence="3" id="KW-1185">Reference proteome</keyword>
<evidence type="ECO:0000313" key="2">
    <source>
        <dbReference type="EMBL" id="RYC70658.1"/>
    </source>
</evidence>
<comment type="caution">
    <text evidence="2">The sequence shown here is derived from an EMBL/GenBank/DDBJ whole genome shotgun (WGS) entry which is preliminary data.</text>
</comment>
<dbReference type="AlphaFoldDB" id="A0A4V1RWL2"/>
<gene>
    <name evidence="2" type="ORF">EQG79_00470</name>
</gene>
<reference evidence="2 3" key="1">
    <citation type="submission" date="2019-01" db="EMBL/GenBank/DDBJ databases">
        <title>Spirosoma flava sp. nov., a propanil-degrading bacterium isolated from herbicide-contaminated soil.</title>
        <authorList>
            <person name="Zhang L."/>
            <person name="Jiang J.-D."/>
        </authorList>
    </citation>
    <scope>NUCLEOTIDE SEQUENCE [LARGE SCALE GENOMIC DNA]</scope>
    <source>
        <strain evidence="2 3">TY50</strain>
    </source>
</reference>
<dbReference type="EMBL" id="SBLB01000001">
    <property type="protein sequence ID" value="RYC70658.1"/>
    <property type="molecule type" value="Genomic_DNA"/>
</dbReference>
<sequence>MIWLTSCACNRQVLVPDEPVPVPVPPVPVPVPPVPVPVPDPLLPPFSAMILICSRMWASASKHENGVNGTGRTGELNSASPVENPQPPGKTEDGGEQPHGVWLQLHMVK</sequence>
<proteinExistence type="predicted"/>
<dbReference type="Proteomes" id="UP000290407">
    <property type="component" value="Unassembled WGS sequence"/>
</dbReference>
<protein>
    <submittedName>
        <fullName evidence="2">Uncharacterized protein</fullName>
    </submittedName>
</protein>
<organism evidence="2 3">
    <name type="scientific">Spirosoma sordidisoli</name>
    <dbReference type="NCBI Taxonomy" id="2502893"/>
    <lineage>
        <taxon>Bacteria</taxon>
        <taxon>Pseudomonadati</taxon>
        <taxon>Bacteroidota</taxon>
        <taxon>Cytophagia</taxon>
        <taxon>Cytophagales</taxon>
        <taxon>Cytophagaceae</taxon>
        <taxon>Spirosoma</taxon>
    </lineage>
</organism>
<evidence type="ECO:0000256" key="1">
    <source>
        <dbReference type="SAM" id="MobiDB-lite"/>
    </source>
</evidence>
<feature type="region of interest" description="Disordered" evidence="1">
    <location>
        <begin position="63"/>
        <end position="109"/>
    </location>
</feature>